<gene>
    <name evidence="1" type="ORF">AVEN_252621_1</name>
</gene>
<evidence type="ECO:0000313" key="1">
    <source>
        <dbReference type="EMBL" id="GBN47191.1"/>
    </source>
</evidence>
<accession>A0A4Y2P7C5</accession>
<comment type="caution">
    <text evidence="1">The sequence shown here is derived from an EMBL/GenBank/DDBJ whole genome shotgun (WGS) entry which is preliminary data.</text>
</comment>
<dbReference type="Proteomes" id="UP000499080">
    <property type="component" value="Unassembled WGS sequence"/>
</dbReference>
<reference evidence="1 2" key="1">
    <citation type="journal article" date="2019" name="Sci. Rep.">
        <title>Orb-weaving spider Araneus ventricosus genome elucidates the spidroin gene catalogue.</title>
        <authorList>
            <person name="Kono N."/>
            <person name="Nakamura H."/>
            <person name="Ohtoshi R."/>
            <person name="Moran D.A.P."/>
            <person name="Shinohara A."/>
            <person name="Yoshida Y."/>
            <person name="Fujiwara M."/>
            <person name="Mori M."/>
            <person name="Tomita M."/>
            <person name="Arakawa K."/>
        </authorList>
    </citation>
    <scope>NUCLEOTIDE SEQUENCE [LARGE SCALE GENOMIC DNA]</scope>
</reference>
<dbReference type="EMBL" id="BGPR01131611">
    <property type="protein sequence ID" value="GBN47191.1"/>
    <property type="molecule type" value="Genomic_DNA"/>
</dbReference>
<name>A0A4Y2P7C5_ARAVE</name>
<evidence type="ECO:0000313" key="2">
    <source>
        <dbReference type="Proteomes" id="UP000499080"/>
    </source>
</evidence>
<organism evidence="1 2">
    <name type="scientific">Araneus ventricosus</name>
    <name type="common">Orbweaver spider</name>
    <name type="synonym">Epeira ventricosa</name>
    <dbReference type="NCBI Taxonomy" id="182803"/>
    <lineage>
        <taxon>Eukaryota</taxon>
        <taxon>Metazoa</taxon>
        <taxon>Ecdysozoa</taxon>
        <taxon>Arthropoda</taxon>
        <taxon>Chelicerata</taxon>
        <taxon>Arachnida</taxon>
        <taxon>Araneae</taxon>
        <taxon>Araneomorphae</taxon>
        <taxon>Entelegynae</taxon>
        <taxon>Araneoidea</taxon>
        <taxon>Araneidae</taxon>
        <taxon>Araneus</taxon>
    </lineage>
</organism>
<keyword evidence="2" id="KW-1185">Reference proteome</keyword>
<protein>
    <submittedName>
        <fullName evidence="1">Uncharacterized protein</fullName>
    </submittedName>
</protein>
<dbReference type="AlphaFoldDB" id="A0A4Y2P7C5"/>
<sequence length="112" mass="12934">MSRGWGHSLKLFCYENEIALRDKKGSSRVTNEERKWLKGLVPCTSRILSTHSFKSLGGGKKWHWYSSTFCCVNGTPEIPIVGKYSVFEKLVKEKDLLFPRSMEKIYSMIINL</sequence>
<proteinExistence type="predicted"/>